<dbReference type="InterPro" id="IPR034593">
    <property type="entry name" value="DgoD-like"/>
</dbReference>
<feature type="active site" description="Proton acceptor; specific for (R)-substrate epimerization" evidence="5">
    <location>
        <position position="148"/>
    </location>
</feature>
<comment type="caution">
    <text evidence="9">The sequence shown here is derived from an EMBL/GenBank/DDBJ whole genome shotgun (WGS) entry which is preliminary data.</text>
</comment>
<dbReference type="GO" id="GO:0009063">
    <property type="term" value="P:amino acid catabolic process"/>
    <property type="evidence" value="ECO:0007669"/>
    <property type="project" value="InterPro"/>
</dbReference>
<dbReference type="EC" id="5.1.1.-" evidence="7"/>
<evidence type="ECO:0000313" key="9">
    <source>
        <dbReference type="EMBL" id="NIJ64059.1"/>
    </source>
</evidence>
<protein>
    <recommendedName>
        <fullName evidence="7">Dipeptide epimerase</fullName>
        <ecNumber evidence="7">5.1.1.-</ecNumber>
    </recommendedName>
</protein>
<evidence type="ECO:0000256" key="2">
    <source>
        <dbReference type="ARBA" id="ARBA00022723"/>
    </source>
</evidence>
<dbReference type="PANTHER" id="PTHR48080:SF3">
    <property type="entry name" value="ENOLASE SUPERFAMILY MEMBER DDB_G0284701"/>
    <property type="match status" value="1"/>
</dbReference>
<dbReference type="InterPro" id="IPR018110">
    <property type="entry name" value="Mandel_Rmase/mucon_lact_enz_CS"/>
</dbReference>
<dbReference type="SFLD" id="SFLDG00180">
    <property type="entry name" value="muconate_cycloisomerase"/>
    <property type="match status" value="1"/>
</dbReference>
<reference evidence="9 10" key="1">
    <citation type="submission" date="2020-03" db="EMBL/GenBank/DDBJ databases">
        <title>Genomic Encyclopedia of Type Strains, Phase IV (KMG-IV): sequencing the most valuable type-strain genomes for metagenomic binning, comparative biology and taxonomic classification.</title>
        <authorList>
            <person name="Goeker M."/>
        </authorList>
    </citation>
    <scope>NUCLEOTIDE SEQUENCE [LARGE SCALE GENOMIC DNA]</scope>
    <source>
        <strain evidence="9 10">DSM 4733</strain>
    </source>
</reference>
<dbReference type="Gene3D" id="3.30.390.10">
    <property type="entry name" value="Enolase-like, N-terminal domain"/>
    <property type="match status" value="1"/>
</dbReference>
<feature type="domain" description="Mandelate racemase/muconate lactonizing enzyme C-terminal" evidence="8">
    <location>
        <begin position="129"/>
        <end position="221"/>
    </location>
</feature>
<keyword evidence="10" id="KW-1185">Reference proteome</keyword>
<dbReference type="RefSeq" id="WP_167298469.1">
    <property type="nucleotide sequence ID" value="NZ_JAASQV010000001.1"/>
</dbReference>
<accession>A0A7X5UXF2</accession>
<dbReference type="InterPro" id="IPR034603">
    <property type="entry name" value="Dipeptide_epimerase"/>
</dbReference>
<organism evidence="9 10">
    <name type="scientific">Sphingomonas leidyi</name>
    <dbReference type="NCBI Taxonomy" id="68569"/>
    <lineage>
        <taxon>Bacteria</taxon>
        <taxon>Pseudomonadati</taxon>
        <taxon>Pseudomonadota</taxon>
        <taxon>Alphaproteobacteria</taxon>
        <taxon>Sphingomonadales</taxon>
        <taxon>Sphingomonadaceae</taxon>
        <taxon>Sphingomonas</taxon>
    </lineage>
</organism>
<dbReference type="InterPro" id="IPR029065">
    <property type="entry name" value="Enolase_C-like"/>
</dbReference>
<comment type="cofactor">
    <cofactor evidence="6 7">
        <name>Mg(2+)</name>
        <dbReference type="ChEBI" id="CHEBI:18420"/>
    </cofactor>
    <text evidence="6 7">Binds 1 Mg(2+) ion per subunit.</text>
</comment>
<dbReference type="SUPFAM" id="SSF54826">
    <property type="entry name" value="Enolase N-terminal domain-like"/>
    <property type="match status" value="1"/>
</dbReference>
<dbReference type="Proteomes" id="UP000564677">
    <property type="component" value="Unassembled WGS sequence"/>
</dbReference>
<feature type="binding site" evidence="6">
    <location>
        <position position="223"/>
    </location>
    <ligand>
        <name>Mg(2+)</name>
        <dbReference type="ChEBI" id="CHEBI:18420"/>
    </ligand>
</feature>
<keyword evidence="4 7" id="KW-0413">Isomerase</keyword>
<dbReference type="InterPro" id="IPR013341">
    <property type="entry name" value="Mandelate_racemase_N_dom"/>
</dbReference>
<sequence>MKVDARAEQWEMAEPFRISGETFTHAEIAVVTIEDRGVIGRGEACGVYYRGDTSARIVEQVTRLAPILAEGIDRAALQRLLPAGGARNALDAALWEIEAGHAGKPVWQLAGLSGTRSLPTVFTIGIASPGEMARKAAGMAHARQIKLKLEGNGEDGERVRAVRAARPDAAIAVDGNRGFDPDGLDAIMPILRAAGVTLIEQPFAIGRDADLRHVDRAIPIAADESVQDSDDLEGLVGLVDLVNIKLDKCGGLTHALEMERNARRMGFGVMVGNMTGTSWSQAPAFILGQRCDLCDLDGPTFLARDRTPGVRYADGLIHCPDAIWGGGRRREP</sequence>
<dbReference type="CDD" id="cd03319">
    <property type="entry name" value="L-Ala-DL-Glu_epimerase"/>
    <property type="match status" value="1"/>
</dbReference>
<dbReference type="PANTHER" id="PTHR48080">
    <property type="entry name" value="D-GALACTONATE DEHYDRATASE-RELATED"/>
    <property type="match status" value="1"/>
</dbReference>
<comment type="similarity">
    <text evidence="1 7">Belongs to the mandelate racemase/muconate lactonizing enzyme family.</text>
</comment>
<evidence type="ECO:0000256" key="3">
    <source>
        <dbReference type="ARBA" id="ARBA00022842"/>
    </source>
</evidence>
<dbReference type="GO" id="GO:0016855">
    <property type="term" value="F:racemase and epimerase activity, acting on amino acids and derivatives"/>
    <property type="evidence" value="ECO:0007669"/>
    <property type="project" value="UniProtKB-UniRule"/>
</dbReference>
<dbReference type="EMBL" id="JAASQV010000001">
    <property type="protein sequence ID" value="NIJ64059.1"/>
    <property type="molecule type" value="Genomic_DNA"/>
</dbReference>
<dbReference type="SMART" id="SM00922">
    <property type="entry name" value="MR_MLE"/>
    <property type="match status" value="1"/>
</dbReference>
<evidence type="ECO:0000256" key="1">
    <source>
        <dbReference type="ARBA" id="ARBA00008031"/>
    </source>
</evidence>
<dbReference type="Gene3D" id="3.20.20.120">
    <property type="entry name" value="Enolase-like C-terminal domain"/>
    <property type="match status" value="1"/>
</dbReference>
<gene>
    <name evidence="9" type="ORF">FHR20_000990</name>
</gene>
<evidence type="ECO:0000313" key="10">
    <source>
        <dbReference type="Proteomes" id="UP000564677"/>
    </source>
</evidence>
<proteinExistence type="inferred from homology"/>
<dbReference type="AlphaFoldDB" id="A0A7X5UXF2"/>
<dbReference type="SUPFAM" id="SSF51604">
    <property type="entry name" value="Enolase C-terminal domain-like"/>
    <property type="match status" value="1"/>
</dbReference>
<dbReference type="InterPro" id="IPR036849">
    <property type="entry name" value="Enolase-like_C_sf"/>
</dbReference>
<dbReference type="GO" id="GO:0000287">
    <property type="term" value="F:magnesium ion binding"/>
    <property type="evidence" value="ECO:0007669"/>
    <property type="project" value="UniProtKB-ARBA"/>
</dbReference>
<dbReference type="InterPro" id="IPR013342">
    <property type="entry name" value="Mandelate_racemase_C"/>
</dbReference>
<feature type="binding site" evidence="6">
    <location>
        <position position="174"/>
    </location>
    <ligand>
        <name>Mg(2+)</name>
        <dbReference type="ChEBI" id="CHEBI:18420"/>
    </ligand>
</feature>
<dbReference type="Pfam" id="PF02746">
    <property type="entry name" value="MR_MLE_N"/>
    <property type="match status" value="1"/>
</dbReference>
<dbReference type="SFLD" id="SFLDS00001">
    <property type="entry name" value="Enolase"/>
    <property type="match status" value="1"/>
</dbReference>
<keyword evidence="3 6" id="KW-0460">Magnesium</keyword>
<dbReference type="InterPro" id="IPR029017">
    <property type="entry name" value="Enolase-like_N"/>
</dbReference>
<keyword evidence="2 6" id="KW-0479">Metal-binding</keyword>
<evidence type="ECO:0000256" key="5">
    <source>
        <dbReference type="PIRSR" id="PIRSR634603-1"/>
    </source>
</evidence>
<evidence type="ECO:0000256" key="6">
    <source>
        <dbReference type="PIRSR" id="PIRSR634603-3"/>
    </source>
</evidence>
<name>A0A7X5UXF2_9SPHN</name>
<feature type="active site" description="Proton acceptor; specific for (S)-substrate epimerization" evidence="5">
    <location>
        <position position="245"/>
    </location>
</feature>
<dbReference type="Pfam" id="PF13378">
    <property type="entry name" value="MR_MLE_C"/>
    <property type="match status" value="1"/>
</dbReference>
<evidence type="ECO:0000259" key="8">
    <source>
        <dbReference type="SMART" id="SM00922"/>
    </source>
</evidence>
<evidence type="ECO:0000256" key="7">
    <source>
        <dbReference type="RuleBase" id="RU366006"/>
    </source>
</evidence>
<evidence type="ECO:0000256" key="4">
    <source>
        <dbReference type="ARBA" id="ARBA00023235"/>
    </source>
</evidence>
<feature type="binding site" evidence="6">
    <location>
        <position position="200"/>
    </location>
    <ligand>
        <name>Mg(2+)</name>
        <dbReference type="ChEBI" id="CHEBI:18420"/>
    </ligand>
</feature>
<dbReference type="PROSITE" id="PS00909">
    <property type="entry name" value="MR_MLE_2"/>
    <property type="match status" value="1"/>
</dbReference>